<comment type="similarity">
    <text evidence="1">Belongs to the PPR family. P subfamily.</text>
</comment>
<reference evidence="6 7" key="1">
    <citation type="journal article" date="2012" name="Nat. Biotechnol.">
        <title>Draft genome sequence of pigeonpea (Cajanus cajan), an orphan legume crop of resource-poor farmers.</title>
        <authorList>
            <person name="Varshney R.K."/>
            <person name="Chen W."/>
            <person name="Li Y."/>
            <person name="Bharti A.K."/>
            <person name="Saxena R.K."/>
            <person name="Schlueter J.A."/>
            <person name="Donoghue M.T."/>
            <person name="Azam S."/>
            <person name="Fan G."/>
            <person name="Whaley A.M."/>
            <person name="Farmer A.D."/>
            <person name="Sheridan J."/>
            <person name="Iwata A."/>
            <person name="Tuteja R."/>
            <person name="Penmetsa R.V."/>
            <person name="Wu W."/>
            <person name="Upadhyaya H.D."/>
            <person name="Yang S.P."/>
            <person name="Shah T."/>
            <person name="Saxena K.B."/>
            <person name="Michael T."/>
            <person name="McCombie W.R."/>
            <person name="Yang B."/>
            <person name="Zhang G."/>
            <person name="Yang H."/>
            <person name="Wang J."/>
            <person name="Spillane C."/>
            <person name="Cook D.R."/>
            <person name="May G.D."/>
            <person name="Xu X."/>
            <person name="Jackson S.A."/>
        </authorList>
    </citation>
    <scope>NUCLEOTIDE SEQUENCE [LARGE SCALE GENOMIC DNA]</scope>
    <source>
        <strain evidence="7">cv. Asha</strain>
    </source>
</reference>
<feature type="repeat" description="PPR" evidence="3">
    <location>
        <begin position="253"/>
        <end position="287"/>
    </location>
</feature>
<dbReference type="InterPro" id="IPR002885">
    <property type="entry name" value="PPR_rpt"/>
</dbReference>
<dbReference type="AlphaFoldDB" id="A0A151UB15"/>
<feature type="repeat" description="PPR" evidence="3">
    <location>
        <begin position="288"/>
        <end position="322"/>
    </location>
</feature>
<dbReference type="Gramene" id="C.cajan_20118.t">
    <property type="protein sequence ID" value="C.cajan_20118.t"/>
    <property type="gene ID" value="C.cajan_20118"/>
</dbReference>
<dbReference type="GO" id="GO:0003729">
    <property type="term" value="F:mRNA binding"/>
    <property type="evidence" value="ECO:0007669"/>
    <property type="project" value="TreeGrafter"/>
</dbReference>
<organism evidence="6 7">
    <name type="scientific">Cajanus cajan</name>
    <name type="common">Pigeon pea</name>
    <name type="synonym">Cajanus indicus</name>
    <dbReference type="NCBI Taxonomy" id="3821"/>
    <lineage>
        <taxon>Eukaryota</taxon>
        <taxon>Viridiplantae</taxon>
        <taxon>Streptophyta</taxon>
        <taxon>Embryophyta</taxon>
        <taxon>Tracheophyta</taxon>
        <taxon>Spermatophyta</taxon>
        <taxon>Magnoliopsida</taxon>
        <taxon>eudicotyledons</taxon>
        <taxon>Gunneridae</taxon>
        <taxon>Pentapetalae</taxon>
        <taxon>rosids</taxon>
        <taxon>fabids</taxon>
        <taxon>Fabales</taxon>
        <taxon>Fabaceae</taxon>
        <taxon>Papilionoideae</taxon>
        <taxon>50 kb inversion clade</taxon>
        <taxon>NPAAA clade</taxon>
        <taxon>indigoferoid/millettioid clade</taxon>
        <taxon>Phaseoleae</taxon>
        <taxon>Cajanus</taxon>
    </lineage>
</organism>
<dbReference type="InterPro" id="IPR036063">
    <property type="entry name" value="Smr_dom_sf"/>
</dbReference>
<proteinExistence type="inferred from homology"/>
<dbReference type="OMA" id="MHEMEIK"/>
<dbReference type="InterPro" id="IPR011990">
    <property type="entry name" value="TPR-like_helical_dom_sf"/>
</dbReference>
<dbReference type="Pfam" id="PF01535">
    <property type="entry name" value="PPR"/>
    <property type="match status" value="1"/>
</dbReference>
<dbReference type="PROSITE" id="PS50828">
    <property type="entry name" value="SMR"/>
    <property type="match status" value="1"/>
</dbReference>
<sequence>MASTPAPPTHFSSVAPRPPNNNNNQRHHHNQNRSQHRRNNNRNRWSSSSSTRYYSSPASDAGACAGAGVPSAAATAFSSSLSPWLGGQKTRLAPDFSGRRSSRNPGKMNSGGPRAVPNNQQHSKAAEEVLHSLTNAGNDVAAIDSVLLSYRLYVAEDYVYLLKESMGYFGLEPNLVTYNAIIDAGAKGEVAFETVVQFLEEMTGAGCEMEWKGIGRDVYTYNTYVDALCKGGRMDLARHVIDVEMPAKNIWPNVVTYSTLMAGYAKAEHFEDALNVYDQMKHLLIRLDRVSYNTLVGLYANLGWFDEAVSKFKEMECCGIKNDIVTYNALIEGYGRHNKYVEVRKLFDEMKARRIYPNNLTYSTLIKIYTKGRMYAEAIDVYREFKKEGMGIDVVFYSALIDALCKNGLIKSSLRLLDVMTEKGSRPNVVTYNSIIDAFRVGQMPALECMVDASFQANEHQIIAGKFQGQKTDDGDNDEIMKMLKQLAAENAGLTKKDKRTRQDKFYIVQIFQKMHEMKIKPNVVTFSAILNACSCCETFQDASKLLDELRIFDSDVYGVAHGLLMGHGQGIWDQAQTLFDELEHMDSSTVSAFYNALTDMLWHFGQKLGAQMVVIEGRNRNVWKGGWSTECLDLHLTSCGAACAMVHSWLLELRTTVFGGQKPPPILSILTGWGKHSKVVGNGALRKAVEALVNGIGAPFQIAECNLGRFVSEGPVVAAWLRQPSTLNVLLLHDYIVYSQPVERNQTFNIPSLGAL</sequence>
<dbReference type="FunFam" id="1.25.40.10:FF:000980">
    <property type="entry name" value="Pentatricopeptide repeat-containing protein, chloroplastic"/>
    <property type="match status" value="1"/>
</dbReference>
<name>A0A151UB15_CAJCA</name>
<dbReference type="Pfam" id="PF13041">
    <property type="entry name" value="PPR_2"/>
    <property type="match status" value="3"/>
</dbReference>
<dbReference type="STRING" id="3821.A0A151UB15"/>
<evidence type="ECO:0000313" key="6">
    <source>
        <dbReference type="EMBL" id="KYP76472.1"/>
    </source>
</evidence>
<dbReference type="FunFam" id="1.25.40.10:FF:000581">
    <property type="entry name" value="Pentatricopeptide repeat-containing protein, chloroplastic"/>
    <property type="match status" value="1"/>
</dbReference>
<feature type="repeat" description="PPR" evidence="3">
    <location>
        <begin position="393"/>
        <end position="427"/>
    </location>
</feature>
<protein>
    <recommendedName>
        <fullName evidence="5">Smr domain-containing protein</fullName>
    </recommendedName>
</protein>
<dbReference type="Gene3D" id="1.25.40.10">
    <property type="entry name" value="Tetratricopeptide repeat domain"/>
    <property type="match status" value="4"/>
</dbReference>
<dbReference type="Proteomes" id="UP000075243">
    <property type="component" value="Chromosome 1"/>
</dbReference>
<dbReference type="PROSITE" id="PS51375">
    <property type="entry name" value="PPR"/>
    <property type="match status" value="7"/>
</dbReference>
<feature type="repeat" description="PPR" evidence="3">
    <location>
        <begin position="358"/>
        <end position="392"/>
    </location>
</feature>
<feature type="domain" description="Smr" evidence="5">
    <location>
        <begin position="633"/>
        <end position="722"/>
    </location>
</feature>
<dbReference type="InterPro" id="IPR002625">
    <property type="entry name" value="Smr_dom"/>
</dbReference>
<accession>A0A151UB15</accession>
<dbReference type="PANTHER" id="PTHR47933">
    <property type="entry name" value="PENTATRICOPEPTIDE REPEAT-CONTAINING PROTEIN 1, MITOCHONDRIAL"/>
    <property type="match status" value="1"/>
</dbReference>
<evidence type="ECO:0000313" key="7">
    <source>
        <dbReference type="Proteomes" id="UP000075243"/>
    </source>
</evidence>
<dbReference type="NCBIfam" id="TIGR00756">
    <property type="entry name" value="PPR"/>
    <property type="match status" value="6"/>
</dbReference>
<keyword evidence="7" id="KW-1185">Reference proteome</keyword>
<evidence type="ECO:0000256" key="3">
    <source>
        <dbReference type="PROSITE-ProRule" id="PRU00708"/>
    </source>
</evidence>
<feature type="repeat" description="PPR" evidence="3">
    <location>
        <begin position="174"/>
        <end position="209"/>
    </location>
</feature>
<feature type="compositionally biased region" description="Basic residues" evidence="4">
    <location>
        <begin position="25"/>
        <end position="41"/>
    </location>
</feature>
<evidence type="ECO:0000256" key="2">
    <source>
        <dbReference type="ARBA" id="ARBA00022737"/>
    </source>
</evidence>
<feature type="repeat" description="PPR" evidence="3">
    <location>
        <begin position="217"/>
        <end position="252"/>
    </location>
</feature>
<feature type="region of interest" description="Disordered" evidence="4">
    <location>
        <begin position="88"/>
        <end position="124"/>
    </location>
</feature>
<evidence type="ECO:0000259" key="5">
    <source>
        <dbReference type="PROSITE" id="PS50828"/>
    </source>
</evidence>
<dbReference type="InterPro" id="IPR051240">
    <property type="entry name" value="Mito_RNA-Proc/Resp"/>
</dbReference>
<dbReference type="EMBL" id="CM003603">
    <property type="protein sequence ID" value="KYP76472.1"/>
    <property type="molecule type" value="Genomic_DNA"/>
</dbReference>
<dbReference type="PANTHER" id="PTHR47933:SF11">
    <property type="entry name" value="PENTATRICOPEPTIDE REPEAT-CONTAINING PROTEIN 2"/>
    <property type="match status" value="1"/>
</dbReference>
<keyword evidence="2" id="KW-0677">Repeat</keyword>
<dbReference type="SUPFAM" id="SSF160443">
    <property type="entry name" value="SMR domain-like"/>
    <property type="match status" value="1"/>
</dbReference>
<dbReference type="SMART" id="SM00463">
    <property type="entry name" value="SMR"/>
    <property type="match status" value="1"/>
</dbReference>
<feature type="repeat" description="PPR" evidence="3">
    <location>
        <begin position="323"/>
        <end position="357"/>
    </location>
</feature>
<dbReference type="Gene3D" id="3.30.1370.110">
    <property type="match status" value="1"/>
</dbReference>
<gene>
    <name evidence="6" type="ORF">KK1_020716</name>
</gene>
<dbReference type="Pfam" id="PF13812">
    <property type="entry name" value="PPR_3"/>
    <property type="match status" value="1"/>
</dbReference>
<feature type="region of interest" description="Disordered" evidence="4">
    <location>
        <begin position="1"/>
        <end position="66"/>
    </location>
</feature>
<evidence type="ECO:0000256" key="4">
    <source>
        <dbReference type="SAM" id="MobiDB-lite"/>
    </source>
</evidence>
<evidence type="ECO:0000256" key="1">
    <source>
        <dbReference type="ARBA" id="ARBA00007626"/>
    </source>
</evidence>